<dbReference type="Gene3D" id="3.60.10.10">
    <property type="entry name" value="Endonuclease/exonuclease/phosphatase"/>
    <property type="match status" value="1"/>
</dbReference>
<protein>
    <recommendedName>
        <fullName evidence="4">Endonuclease/exonuclease/phosphatase domain-containing protein</fullName>
    </recommendedName>
</protein>
<feature type="compositionally biased region" description="Basic residues" evidence="1">
    <location>
        <begin position="67"/>
        <end position="92"/>
    </location>
</feature>
<proteinExistence type="predicted"/>
<evidence type="ECO:0000313" key="2">
    <source>
        <dbReference type="EMBL" id="RHZ80778.1"/>
    </source>
</evidence>
<dbReference type="EMBL" id="PQFF01000123">
    <property type="protein sequence ID" value="RHZ80778.1"/>
    <property type="molecule type" value="Genomic_DNA"/>
</dbReference>
<evidence type="ECO:0008006" key="4">
    <source>
        <dbReference type="Google" id="ProtNLM"/>
    </source>
</evidence>
<feature type="region of interest" description="Disordered" evidence="1">
    <location>
        <begin position="65"/>
        <end position="103"/>
    </location>
</feature>
<dbReference type="SUPFAM" id="SSF56219">
    <property type="entry name" value="DNase I-like"/>
    <property type="match status" value="1"/>
</dbReference>
<keyword evidence="3" id="KW-1185">Reference proteome</keyword>
<sequence length="370" mass="43691">MEKTITNLNNNNVYNINNNNNYIINNNNLHNNINNFPFTHNNNSNQININNNNNFLSLNNHYEKTNKNQKKNGKNKKNKSKKLKEKSKKIIKKQKEGNKETEYKKSVKTWKIATQNIKGLKDKTKQNLFWNQYIKSNLDIIFIQETNIKKETKESFFSHTHSTQTKEKYLVNEPENYQTWISSLDKENKKLGHGIAISIKKEIALHVFKVKELKGYALQLLLSFKGKYIVQLITVYNLPQTTENATIRLKLKNWIIENLNEGKSKNWYSILEGDWNITLNLERDRKTTQEVSISATNRRKSQSSILNHIKFMGYKDTYELLNDKNKETEEKHFTCIKTNENYTSMSRIDAIWIDRDIIPKVLKYKTVDTM</sequence>
<evidence type="ECO:0000256" key="1">
    <source>
        <dbReference type="SAM" id="MobiDB-lite"/>
    </source>
</evidence>
<dbReference type="Proteomes" id="UP000266861">
    <property type="component" value="Unassembled WGS sequence"/>
</dbReference>
<dbReference type="AlphaFoldDB" id="A0A397J261"/>
<gene>
    <name evidence="2" type="ORF">Glove_132g276</name>
</gene>
<dbReference type="InterPro" id="IPR036691">
    <property type="entry name" value="Endo/exonu/phosph_ase_sf"/>
</dbReference>
<organism evidence="2 3">
    <name type="scientific">Diversispora epigaea</name>
    <dbReference type="NCBI Taxonomy" id="1348612"/>
    <lineage>
        <taxon>Eukaryota</taxon>
        <taxon>Fungi</taxon>
        <taxon>Fungi incertae sedis</taxon>
        <taxon>Mucoromycota</taxon>
        <taxon>Glomeromycotina</taxon>
        <taxon>Glomeromycetes</taxon>
        <taxon>Diversisporales</taxon>
        <taxon>Diversisporaceae</taxon>
        <taxon>Diversispora</taxon>
    </lineage>
</organism>
<evidence type="ECO:0000313" key="3">
    <source>
        <dbReference type="Proteomes" id="UP000266861"/>
    </source>
</evidence>
<dbReference type="OrthoDB" id="8961218at2759"/>
<accession>A0A397J261</accession>
<feature type="compositionally biased region" description="Basic and acidic residues" evidence="1">
    <location>
        <begin position="93"/>
        <end position="103"/>
    </location>
</feature>
<reference evidence="2 3" key="1">
    <citation type="submission" date="2018-08" db="EMBL/GenBank/DDBJ databases">
        <title>Genome and evolution of the arbuscular mycorrhizal fungus Diversispora epigaea (formerly Glomus versiforme) and its bacterial endosymbionts.</title>
        <authorList>
            <person name="Sun X."/>
            <person name="Fei Z."/>
            <person name="Harrison M."/>
        </authorList>
    </citation>
    <scope>NUCLEOTIDE SEQUENCE [LARGE SCALE GENOMIC DNA]</scope>
    <source>
        <strain evidence="2 3">IT104</strain>
    </source>
</reference>
<comment type="caution">
    <text evidence="2">The sequence shown here is derived from an EMBL/GenBank/DDBJ whole genome shotgun (WGS) entry which is preliminary data.</text>
</comment>
<name>A0A397J261_9GLOM</name>